<dbReference type="InterPro" id="IPR002347">
    <property type="entry name" value="SDR_fam"/>
</dbReference>
<protein>
    <submittedName>
        <fullName evidence="2">SDR family oxidoreductase</fullName>
        <ecNumber evidence="2">1.-.-.-</ecNumber>
    </submittedName>
</protein>
<organism evidence="2 3">
    <name type="scientific">Uliginosibacterium sediminicola</name>
    <dbReference type="NCBI Taxonomy" id="2024550"/>
    <lineage>
        <taxon>Bacteria</taxon>
        <taxon>Pseudomonadati</taxon>
        <taxon>Pseudomonadota</taxon>
        <taxon>Betaproteobacteria</taxon>
        <taxon>Rhodocyclales</taxon>
        <taxon>Zoogloeaceae</taxon>
        <taxon>Uliginosibacterium</taxon>
    </lineage>
</organism>
<sequence>MESASQTLARQNILVTGSTKGLGADLAIMLARHGANLIIVGRDQSAGEAVAASIRALGREAIAIAADVSDEEAMGAATRQALAHFGRIDRLLCVAGVSSPRRPIWEADTADFHAYFNVNVLGVMLAMRAVLPSMIAQQDGRIVLIGGTYGHKGVAKSSLYAATKWALRGMAKSVALEVGAHNITVNVIAPGGIDGQRLRDEFAASAKREGIQPEDVLKRFTARSALGRLIDSEDVGHAVIHLFSESGRMITGQDIIIDAGTVV</sequence>
<evidence type="ECO:0000313" key="2">
    <source>
        <dbReference type="EMBL" id="MEN3070024.1"/>
    </source>
</evidence>
<accession>A0ABU9Z1S4</accession>
<keyword evidence="3" id="KW-1185">Reference proteome</keyword>
<dbReference type="PANTHER" id="PTHR42879:SF2">
    <property type="entry name" value="3-OXOACYL-[ACYL-CARRIER-PROTEIN] REDUCTASE FABG"/>
    <property type="match status" value="1"/>
</dbReference>
<reference evidence="2 3" key="1">
    <citation type="journal article" date="2018" name="Int. J. Syst. Evol. Microbiol.">
        <title>Uliginosibacterium sediminicola sp. nov., isolated from freshwater sediment.</title>
        <authorList>
            <person name="Hwang W.M."/>
            <person name="Kim S.M."/>
            <person name="Kang K."/>
            <person name="Ahn T.Y."/>
        </authorList>
    </citation>
    <scope>NUCLEOTIDE SEQUENCE [LARGE SCALE GENOMIC DNA]</scope>
    <source>
        <strain evidence="2 3">M1-21</strain>
    </source>
</reference>
<name>A0ABU9Z1S4_9RHOO</name>
<comment type="similarity">
    <text evidence="1">Belongs to the short-chain dehydrogenases/reductases (SDR) family.</text>
</comment>
<dbReference type="CDD" id="cd05233">
    <property type="entry name" value="SDR_c"/>
    <property type="match status" value="1"/>
</dbReference>
<dbReference type="Proteomes" id="UP001410394">
    <property type="component" value="Unassembled WGS sequence"/>
</dbReference>
<dbReference type="EMBL" id="JBDIVE010000010">
    <property type="protein sequence ID" value="MEN3070024.1"/>
    <property type="molecule type" value="Genomic_DNA"/>
</dbReference>
<dbReference type="GO" id="GO:0016491">
    <property type="term" value="F:oxidoreductase activity"/>
    <property type="evidence" value="ECO:0007669"/>
    <property type="project" value="UniProtKB-KW"/>
</dbReference>
<dbReference type="InterPro" id="IPR036291">
    <property type="entry name" value="NAD(P)-bd_dom_sf"/>
</dbReference>
<dbReference type="InterPro" id="IPR050259">
    <property type="entry name" value="SDR"/>
</dbReference>
<comment type="caution">
    <text evidence="2">The sequence shown here is derived from an EMBL/GenBank/DDBJ whole genome shotgun (WGS) entry which is preliminary data.</text>
</comment>
<evidence type="ECO:0000256" key="1">
    <source>
        <dbReference type="ARBA" id="ARBA00006484"/>
    </source>
</evidence>
<dbReference type="SUPFAM" id="SSF51735">
    <property type="entry name" value="NAD(P)-binding Rossmann-fold domains"/>
    <property type="match status" value="1"/>
</dbReference>
<dbReference type="PRINTS" id="PR00081">
    <property type="entry name" value="GDHRDH"/>
</dbReference>
<dbReference type="RefSeq" id="WP_345920800.1">
    <property type="nucleotide sequence ID" value="NZ_JBDIVE010000010.1"/>
</dbReference>
<gene>
    <name evidence="2" type="ORF">ABDB84_16195</name>
</gene>
<dbReference type="PANTHER" id="PTHR42879">
    <property type="entry name" value="3-OXOACYL-(ACYL-CARRIER-PROTEIN) REDUCTASE"/>
    <property type="match status" value="1"/>
</dbReference>
<proteinExistence type="inferred from homology"/>
<dbReference type="EC" id="1.-.-.-" evidence="2"/>
<dbReference type="Pfam" id="PF00106">
    <property type="entry name" value="adh_short"/>
    <property type="match status" value="1"/>
</dbReference>
<evidence type="ECO:0000313" key="3">
    <source>
        <dbReference type="Proteomes" id="UP001410394"/>
    </source>
</evidence>
<dbReference type="Gene3D" id="3.40.50.720">
    <property type="entry name" value="NAD(P)-binding Rossmann-like Domain"/>
    <property type="match status" value="1"/>
</dbReference>
<keyword evidence="2" id="KW-0560">Oxidoreductase</keyword>